<name>A0A131XKN7_9ACAR</name>
<feature type="signal peptide" evidence="1">
    <location>
        <begin position="1"/>
        <end position="24"/>
    </location>
</feature>
<dbReference type="EMBL" id="GEFH01000942">
    <property type="protein sequence ID" value="JAP67639.1"/>
    <property type="molecule type" value="mRNA"/>
</dbReference>
<accession>A0A131XKN7</accession>
<proteinExistence type="evidence at transcript level"/>
<sequence length="83" mass="8914">MRTKCLSLCSLLVVAFVIHTVVSSTTLWCGSDEKLFCVSIGGGPANCSCVARDSTCPPKGFSCPQGFEQRCGQLRTHCYCSCQ</sequence>
<protein>
    <submittedName>
        <fullName evidence="2">Putative secreted peptide</fullName>
    </submittedName>
</protein>
<feature type="chain" id="PRO_5007283868" evidence="1">
    <location>
        <begin position="25"/>
        <end position="83"/>
    </location>
</feature>
<organism evidence="2">
    <name type="scientific">Hyalomma excavatum</name>
    <dbReference type="NCBI Taxonomy" id="257692"/>
    <lineage>
        <taxon>Eukaryota</taxon>
        <taxon>Metazoa</taxon>
        <taxon>Ecdysozoa</taxon>
        <taxon>Arthropoda</taxon>
        <taxon>Chelicerata</taxon>
        <taxon>Arachnida</taxon>
        <taxon>Acari</taxon>
        <taxon>Parasitiformes</taxon>
        <taxon>Ixodida</taxon>
        <taxon>Ixodoidea</taxon>
        <taxon>Ixodidae</taxon>
        <taxon>Hyalomminae</taxon>
        <taxon>Hyalomma</taxon>
    </lineage>
</organism>
<reference evidence="2" key="1">
    <citation type="journal article" date="2017" name="Ticks Tick Borne Dis.">
        <title>An insight into the sialome of Hyalomma excavatum.</title>
        <authorList>
            <person name="Ribeiro J.M."/>
            <person name="Slovak M."/>
            <person name="Francischetti I.M."/>
        </authorList>
    </citation>
    <scope>NUCLEOTIDE SEQUENCE</scope>
    <source>
        <strain evidence="2">Samish</strain>
        <tissue evidence="2">Salivary glands</tissue>
    </source>
</reference>
<evidence type="ECO:0000313" key="2">
    <source>
        <dbReference type="EMBL" id="JAP67639.1"/>
    </source>
</evidence>
<keyword evidence="1" id="KW-0732">Signal</keyword>
<dbReference type="AlphaFoldDB" id="A0A131XKN7"/>
<evidence type="ECO:0000256" key="1">
    <source>
        <dbReference type="SAM" id="SignalP"/>
    </source>
</evidence>